<dbReference type="RefSeq" id="WP_390211064.1">
    <property type="nucleotide sequence ID" value="NZ_JBHLXJ010000007.1"/>
</dbReference>
<keyword evidence="2" id="KW-1185">Reference proteome</keyword>
<protein>
    <submittedName>
        <fullName evidence="1">Uncharacterized protein</fullName>
    </submittedName>
</protein>
<organism evidence="1 2">
    <name type="scientific">Undibacterium danionis</name>
    <dbReference type="NCBI Taxonomy" id="1812100"/>
    <lineage>
        <taxon>Bacteria</taxon>
        <taxon>Pseudomonadati</taxon>
        <taxon>Pseudomonadota</taxon>
        <taxon>Betaproteobacteria</taxon>
        <taxon>Burkholderiales</taxon>
        <taxon>Oxalobacteraceae</taxon>
        <taxon>Undibacterium</taxon>
    </lineage>
</organism>
<gene>
    <name evidence="1" type="ORF">ACFFJH_06500</name>
</gene>
<comment type="caution">
    <text evidence="1">The sequence shown here is derived from an EMBL/GenBank/DDBJ whole genome shotgun (WGS) entry which is preliminary data.</text>
</comment>
<name>A0ABV6IC89_9BURK</name>
<dbReference type="Proteomes" id="UP001589844">
    <property type="component" value="Unassembled WGS sequence"/>
</dbReference>
<accession>A0ABV6IC89</accession>
<reference evidence="1 2" key="1">
    <citation type="submission" date="2024-09" db="EMBL/GenBank/DDBJ databases">
        <authorList>
            <person name="Sun Q."/>
            <person name="Mori K."/>
        </authorList>
    </citation>
    <scope>NUCLEOTIDE SEQUENCE [LARGE SCALE GENOMIC DNA]</scope>
    <source>
        <strain evidence="1 2">CCM 8677</strain>
    </source>
</reference>
<evidence type="ECO:0000313" key="2">
    <source>
        <dbReference type="Proteomes" id="UP001589844"/>
    </source>
</evidence>
<proteinExistence type="predicted"/>
<dbReference type="EMBL" id="JBHLXJ010000007">
    <property type="protein sequence ID" value="MFC0349449.1"/>
    <property type="molecule type" value="Genomic_DNA"/>
</dbReference>
<evidence type="ECO:0000313" key="1">
    <source>
        <dbReference type="EMBL" id="MFC0349449.1"/>
    </source>
</evidence>
<sequence>MFDDATSLRAQVTAKFMEADASKVVDNQILLKSLDKQFNREHLKSHYRGVYYGRSPVRAVGNIADLYDNNRVFQLSDLDALYPESLSQDLEQLGQLEKELEQLRAIQAGHLQASGGRINLRGREIKRTELPLVIRSLEKKLKGVESALNAHDKLCRSVHLAAAKQLQNGWPEYLQALLAVIHYADHSASNIRDAYGFLNNTIGVATATRKVDESGVQRIIDAVNSLYHLLEQAYQEADQVVLDNIVRQRLEVTTWTEALGEFKLGTANRDNINQWLDVISGWVEHVANTFNALRMHALEQLLISESVVARNVRQAKAIIPAPTPPTVPNQYGVLLPGKERKRQTKLGWWARFQTADGMIPAVARFGVASGIVAVVLGFGGVVGKSDMTVYNGLGRSIVVQVDEQSLSLTPYASTSVQVEPNKKIQIQARTSEGAVIESFEAEVKGSFAHFVYNVAAASPLIEWTNVYGNATQRPDRNLGAPRWVSTTADVLFGDPPKSISTKSGGGTREVLTGFGLESVAMQMSLIDDSRQRQHVIAMHARWDATNSRRVQDWLDAAQNDAGFERILAARLKEAPNDVVLLRTQQNIATTEQRQALCMSLRQRAEAQAENADLHYLSDRCIDDESQKQAAFLRGHQQWPKHPWYGYAAAYIEAENMQWELALKDFDAALQGLPAMRSQIALEQMRISRLLQRDSTANMAKLAEGEPSLQTLLLIETNKPVESPELKAYQALYRGELEKAVSLVSNEKESKARILRLAAASTGASTSLQQKALALPVDAGIDHKTVWAAVGLALRTQRDYEAYLKVIEQMPAAMTASYREFILKLKVNDLAGAEQALNGLPPEYRAQAYTMGVIVLGRQAPTTWRDGAKRLLFSSERPYLG</sequence>